<feature type="domain" description="DUF6533" evidence="3">
    <location>
        <begin position="24"/>
        <end position="66"/>
    </location>
</feature>
<dbReference type="Pfam" id="PF20151">
    <property type="entry name" value="DUF6533"/>
    <property type="match status" value="1"/>
</dbReference>
<gene>
    <name evidence="4" type="ORF">M408DRAFT_21605</name>
</gene>
<evidence type="ECO:0000256" key="2">
    <source>
        <dbReference type="SAM" id="Phobius"/>
    </source>
</evidence>
<feature type="transmembrane region" description="Helical" evidence="2">
    <location>
        <begin position="235"/>
        <end position="254"/>
    </location>
</feature>
<dbReference type="Proteomes" id="UP000054097">
    <property type="component" value="Unassembled WGS sequence"/>
</dbReference>
<dbReference type="HOGENOM" id="CLU_035509_1_3_1"/>
<sequence length="338" mass="38490">MSQAEHLAELLSAIRDVYTSRLTSAVAITLVVYDWILNFSTEYETIYQSRWTVPKALFFYIRIITPPGILLCIYQLSDLRGPLTKSLCLYGVGRAPGYRHVHLVGGSKRFVFRSQCKPPDELTVFAALLTLRLIALYRRKTSMVWFIGAFFVASYAATLGLVIDALVTYRDAMFYSDKVKVCAATTSSATFKAIFYAPAAFEFFVFTLTAYRAWLDAKVITSNSAPFLLILYRDGIASFFIMVIARAWNIWIYLTQPLSSFNLGTQIMWSVNTVLTTRVYMNLVWLAKKPMVEETSMGTRNPTQGIRMRVTMFTEVQTDDWKTQQPSHVYPGEEGREV</sequence>
<dbReference type="InterPro" id="IPR045340">
    <property type="entry name" value="DUF6533"/>
</dbReference>
<dbReference type="AlphaFoldDB" id="A0A0C3BF50"/>
<evidence type="ECO:0000313" key="4">
    <source>
        <dbReference type="EMBL" id="KIM30759.1"/>
    </source>
</evidence>
<reference evidence="4 5" key="1">
    <citation type="submission" date="2014-04" db="EMBL/GenBank/DDBJ databases">
        <authorList>
            <consortium name="DOE Joint Genome Institute"/>
            <person name="Kuo A."/>
            <person name="Zuccaro A."/>
            <person name="Kohler A."/>
            <person name="Nagy L.G."/>
            <person name="Floudas D."/>
            <person name="Copeland A."/>
            <person name="Barry K.W."/>
            <person name="Cichocki N."/>
            <person name="Veneault-Fourrey C."/>
            <person name="LaButti K."/>
            <person name="Lindquist E.A."/>
            <person name="Lipzen A."/>
            <person name="Lundell T."/>
            <person name="Morin E."/>
            <person name="Murat C."/>
            <person name="Sun H."/>
            <person name="Tunlid A."/>
            <person name="Henrissat B."/>
            <person name="Grigoriev I.V."/>
            <person name="Hibbett D.S."/>
            <person name="Martin F."/>
            <person name="Nordberg H.P."/>
            <person name="Cantor M.N."/>
            <person name="Hua S.X."/>
        </authorList>
    </citation>
    <scope>NUCLEOTIDE SEQUENCE [LARGE SCALE GENOMIC DNA]</scope>
    <source>
        <strain evidence="4 5">MAFF 305830</strain>
    </source>
</reference>
<reference evidence="5" key="2">
    <citation type="submission" date="2015-01" db="EMBL/GenBank/DDBJ databases">
        <title>Evolutionary Origins and Diversification of the Mycorrhizal Mutualists.</title>
        <authorList>
            <consortium name="DOE Joint Genome Institute"/>
            <consortium name="Mycorrhizal Genomics Consortium"/>
            <person name="Kohler A."/>
            <person name="Kuo A."/>
            <person name="Nagy L.G."/>
            <person name="Floudas D."/>
            <person name="Copeland A."/>
            <person name="Barry K.W."/>
            <person name="Cichocki N."/>
            <person name="Veneault-Fourrey C."/>
            <person name="LaButti K."/>
            <person name="Lindquist E.A."/>
            <person name="Lipzen A."/>
            <person name="Lundell T."/>
            <person name="Morin E."/>
            <person name="Murat C."/>
            <person name="Riley R."/>
            <person name="Ohm R."/>
            <person name="Sun H."/>
            <person name="Tunlid A."/>
            <person name="Henrissat B."/>
            <person name="Grigoriev I.V."/>
            <person name="Hibbett D.S."/>
            <person name="Martin F."/>
        </authorList>
    </citation>
    <scope>NUCLEOTIDE SEQUENCE [LARGE SCALE GENOMIC DNA]</scope>
    <source>
        <strain evidence="5">MAFF 305830</strain>
    </source>
</reference>
<keyword evidence="2" id="KW-1133">Transmembrane helix</keyword>
<dbReference type="OrthoDB" id="2684609at2759"/>
<feature type="region of interest" description="Disordered" evidence="1">
    <location>
        <begin position="319"/>
        <end position="338"/>
    </location>
</feature>
<name>A0A0C3BF50_SERVB</name>
<organism evidence="4 5">
    <name type="scientific">Serendipita vermifera MAFF 305830</name>
    <dbReference type="NCBI Taxonomy" id="933852"/>
    <lineage>
        <taxon>Eukaryota</taxon>
        <taxon>Fungi</taxon>
        <taxon>Dikarya</taxon>
        <taxon>Basidiomycota</taxon>
        <taxon>Agaricomycotina</taxon>
        <taxon>Agaricomycetes</taxon>
        <taxon>Sebacinales</taxon>
        <taxon>Serendipitaceae</taxon>
        <taxon>Serendipita</taxon>
    </lineage>
</organism>
<dbReference type="EMBL" id="KN824283">
    <property type="protein sequence ID" value="KIM30759.1"/>
    <property type="molecule type" value="Genomic_DNA"/>
</dbReference>
<keyword evidence="2" id="KW-0812">Transmembrane</keyword>
<feature type="transmembrane region" description="Helical" evidence="2">
    <location>
        <begin position="193"/>
        <end position="214"/>
    </location>
</feature>
<accession>A0A0C3BF50</accession>
<feature type="transmembrane region" description="Helical" evidence="2">
    <location>
        <begin position="144"/>
        <end position="167"/>
    </location>
</feature>
<feature type="transmembrane region" description="Helical" evidence="2">
    <location>
        <begin position="266"/>
        <end position="287"/>
    </location>
</feature>
<proteinExistence type="predicted"/>
<protein>
    <recommendedName>
        <fullName evidence="3">DUF6533 domain-containing protein</fullName>
    </recommendedName>
</protein>
<keyword evidence="5" id="KW-1185">Reference proteome</keyword>
<evidence type="ECO:0000256" key="1">
    <source>
        <dbReference type="SAM" id="MobiDB-lite"/>
    </source>
</evidence>
<evidence type="ECO:0000313" key="5">
    <source>
        <dbReference type="Proteomes" id="UP000054097"/>
    </source>
</evidence>
<keyword evidence="2" id="KW-0472">Membrane</keyword>
<evidence type="ECO:0000259" key="3">
    <source>
        <dbReference type="Pfam" id="PF20151"/>
    </source>
</evidence>